<feature type="domain" description="Type II CBASS E2 protein" evidence="1">
    <location>
        <begin position="48"/>
        <end position="141"/>
    </location>
</feature>
<organism evidence="2 3">
    <name type="scientific">Actinoplanes nipponensis</name>
    <dbReference type="NCBI Taxonomy" id="135950"/>
    <lineage>
        <taxon>Bacteria</taxon>
        <taxon>Bacillati</taxon>
        <taxon>Actinomycetota</taxon>
        <taxon>Actinomycetes</taxon>
        <taxon>Micromonosporales</taxon>
        <taxon>Micromonosporaceae</taxon>
        <taxon>Actinoplanes</taxon>
    </lineage>
</organism>
<name>A0A919JMU7_9ACTN</name>
<evidence type="ECO:0000259" key="1">
    <source>
        <dbReference type="Pfam" id="PF26395"/>
    </source>
</evidence>
<dbReference type="InterPro" id="IPR058588">
    <property type="entry name" value="E2-CBASS"/>
</dbReference>
<protein>
    <recommendedName>
        <fullName evidence="1">Type II CBASS E2 protein domain-containing protein</fullName>
    </recommendedName>
</protein>
<dbReference type="AlphaFoldDB" id="A0A919JMU7"/>
<gene>
    <name evidence="2" type="ORF">Ani05nite_60720</name>
</gene>
<dbReference type="Proteomes" id="UP000647172">
    <property type="component" value="Unassembled WGS sequence"/>
</dbReference>
<reference evidence="2" key="1">
    <citation type="submission" date="2021-01" db="EMBL/GenBank/DDBJ databases">
        <title>Whole genome shotgun sequence of Actinoplanes nipponensis NBRC 14063.</title>
        <authorList>
            <person name="Komaki H."/>
            <person name="Tamura T."/>
        </authorList>
    </citation>
    <scope>NUCLEOTIDE SEQUENCE</scope>
    <source>
        <strain evidence="2">NBRC 14063</strain>
    </source>
</reference>
<evidence type="ECO:0000313" key="2">
    <source>
        <dbReference type="EMBL" id="GIE52538.1"/>
    </source>
</evidence>
<proteinExistence type="predicted"/>
<dbReference type="EMBL" id="BOMQ01000071">
    <property type="protein sequence ID" value="GIE52538.1"/>
    <property type="molecule type" value="Genomic_DNA"/>
</dbReference>
<sequence length="150" mass="17071">MIGPSWREPAWFARPAHRLPFLAALKAAGAAPRPIRPPRVYRGGFALRCTIIPAGLDRRTVTIVFGCGSPEVPRVFVDGPTDSPHRYDDGSLCMWYPYDPPERQWQRRDGPVVLLGHIASHLIREAWWRRTGEWVGDEAPHRALDRQETL</sequence>
<dbReference type="Pfam" id="PF26395">
    <property type="entry name" value="E2-CBASS"/>
    <property type="match status" value="1"/>
</dbReference>
<accession>A0A919JMU7</accession>
<comment type="caution">
    <text evidence="2">The sequence shown here is derived from an EMBL/GenBank/DDBJ whole genome shotgun (WGS) entry which is preliminary data.</text>
</comment>
<keyword evidence="3" id="KW-1185">Reference proteome</keyword>
<dbReference type="RefSeq" id="WP_203774088.1">
    <property type="nucleotide sequence ID" value="NZ_BAAAYJ010000087.1"/>
</dbReference>
<evidence type="ECO:0000313" key="3">
    <source>
        <dbReference type="Proteomes" id="UP000647172"/>
    </source>
</evidence>